<protein>
    <submittedName>
        <fullName evidence="1">Uncharacterized protein</fullName>
    </submittedName>
</protein>
<dbReference type="Proteomes" id="UP001359559">
    <property type="component" value="Unassembled WGS sequence"/>
</dbReference>
<comment type="caution">
    <text evidence="1">The sequence shown here is derived from an EMBL/GenBank/DDBJ whole genome shotgun (WGS) entry which is preliminary data.</text>
</comment>
<proteinExistence type="predicted"/>
<name>A0AAN9JR29_CLITE</name>
<reference evidence="1 2" key="1">
    <citation type="submission" date="2024-01" db="EMBL/GenBank/DDBJ databases">
        <title>The genomes of 5 underutilized Papilionoideae crops provide insights into root nodulation and disease resistance.</title>
        <authorList>
            <person name="Yuan L."/>
        </authorList>
    </citation>
    <scope>NUCLEOTIDE SEQUENCE [LARGE SCALE GENOMIC DNA]</scope>
    <source>
        <strain evidence="1">LY-2023</strain>
        <tissue evidence="1">Leaf</tissue>
    </source>
</reference>
<evidence type="ECO:0000313" key="1">
    <source>
        <dbReference type="EMBL" id="KAK7302771.1"/>
    </source>
</evidence>
<gene>
    <name evidence="1" type="ORF">RJT34_13667</name>
</gene>
<dbReference type="EMBL" id="JAYKXN010000003">
    <property type="protein sequence ID" value="KAK7302771.1"/>
    <property type="molecule type" value="Genomic_DNA"/>
</dbReference>
<sequence length="95" mass="10873">MADMIPLRAEDASQFPLKTLLIGNKKWSKIRPPLYYLRCGLEINEMKEAIKATRWQLAEMDGFLDSFNDVAECVEESSLYFGKAQKLETNTVPTL</sequence>
<keyword evidence="2" id="KW-1185">Reference proteome</keyword>
<evidence type="ECO:0000313" key="2">
    <source>
        <dbReference type="Proteomes" id="UP001359559"/>
    </source>
</evidence>
<accession>A0AAN9JR29</accession>
<dbReference type="AlphaFoldDB" id="A0AAN9JR29"/>
<organism evidence="1 2">
    <name type="scientific">Clitoria ternatea</name>
    <name type="common">Butterfly pea</name>
    <dbReference type="NCBI Taxonomy" id="43366"/>
    <lineage>
        <taxon>Eukaryota</taxon>
        <taxon>Viridiplantae</taxon>
        <taxon>Streptophyta</taxon>
        <taxon>Embryophyta</taxon>
        <taxon>Tracheophyta</taxon>
        <taxon>Spermatophyta</taxon>
        <taxon>Magnoliopsida</taxon>
        <taxon>eudicotyledons</taxon>
        <taxon>Gunneridae</taxon>
        <taxon>Pentapetalae</taxon>
        <taxon>rosids</taxon>
        <taxon>fabids</taxon>
        <taxon>Fabales</taxon>
        <taxon>Fabaceae</taxon>
        <taxon>Papilionoideae</taxon>
        <taxon>50 kb inversion clade</taxon>
        <taxon>NPAAA clade</taxon>
        <taxon>indigoferoid/millettioid clade</taxon>
        <taxon>Phaseoleae</taxon>
        <taxon>Clitoria</taxon>
    </lineage>
</organism>